<dbReference type="GO" id="GO:0015743">
    <property type="term" value="P:malate transport"/>
    <property type="evidence" value="ECO:0007669"/>
    <property type="project" value="InterPro"/>
</dbReference>
<evidence type="ECO:0000256" key="8">
    <source>
        <dbReference type="ARBA" id="ARBA00023303"/>
    </source>
</evidence>
<keyword evidence="11" id="KW-1185">Reference proteome</keyword>
<proteinExistence type="inferred from homology"/>
<keyword evidence="6" id="KW-0406">Ion transport</keyword>
<comment type="similarity">
    <text evidence="2">Belongs to the aromatic acid exporter (TC 2.A.85) family.</text>
</comment>
<dbReference type="GO" id="GO:0034220">
    <property type="term" value="P:monoatomic ion transmembrane transport"/>
    <property type="evidence" value="ECO:0007669"/>
    <property type="project" value="UniProtKB-KW"/>
</dbReference>
<feature type="transmembrane region" description="Helical" evidence="9">
    <location>
        <begin position="588"/>
        <end position="612"/>
    </location>
</feature>
<evidence type="ECO:0000256" key="6">
    <source>
        <dbReference type="ARBA" id="ARBA00023065"/>
    </source>
</evidence>
<dbReference type="Pfam" id="PF11744">
    <property type="entry name" value="ALMT"/>
    <property type="match status" value="2"/>
</dbReference>
<evidence type="ECO:0000313" key="10">
    <source>
        <dbReference type="EMBL" id="KVH90543.1"/>
    </source>
</evidence>
<feature type="transmembrane region" description="Helical" evidence="9">
    <location>
        <begin position="530"/>
        <end position="550"/>
    </location>
</feature>
<feature type="transmembrane region" description="Helical" evidence="9">
    <location>
        <begin position="107"/>
        <end position="127"/>
    </location>
</feature>
<dbReference type="STRING" id="59895.A0A103XGX4"/>
<dbReference type="EMBL" id="LEKV01005099">
    <property type="protein sequence ID" value="KVH90543.1"/>
    <property type="molecule type" value="Genomic_DNA"/>
</dbReference>
<evidence type="ECO:0000256" key="1">
    <source>
        <dbReference type="ARBA" id="ARBA00004141"/>
    </source>
</evidence>
<accession>A0A103XGX4</accession>
<dbReference type="Proteomes" id="UP000243975">
    <property type="component" value="Unassembled WGS sequence"/>
</dbReference>
<gene>
    <name evidence="10" type="ORF">Ccrd_007400</name>
</gene>
<evidence type="ECO:0000256" key="5">
    <source>
        <dbReference type="ARBA" id="ARBA00022989"/>
    </source>
</evidence>
<evidence type="ECO:0000256" key="4">
    <source>
        <dbReference type="ARBA" id="ARBA00022692"/>
    </source>
</evidence>
<comment type="subcellular location">
    <subcellularLocation>
        <location evidence="1">Membrane</location>
        <topology evidence="1">Multi-pass membrane protein</topology>
    </subcellularLocation>
</comment>
<dbReference type="Gramene" id="KVH90543">
    <property type="protein sequence ID" value="KVH90543"/>
    <property type="gene ID" value="Ccrd_007400"/>
</dbReference>
<dbReference type="Pfam" id="PF03321">
    <property type="entry name" value="GH3"/>
    <property type="match status" value="1"/>
</dbReference>
<feature type="transmembrane region" description="Helical" evidence="9">
    <location>
        <begin position="654"/>
        <end position="675"/>
    </location>
</feature>
<sequence length="869" mass="96749">MHNNYINQKGSFQHIVLKIGRRDQLLFESFRSIDLDCIMLNGFSATLSKGMNRGFATLLAGALGLGAESFASLFGSTVKPVLLGCFVFLLVAAATFSRFFPNIKKRYDYGVLIFILTFSLVSVSGYRVEKIIELAHQRLSTIIFGGATCIIISICVCPVWAGEDLHKLIVLNLEKLATFLEGFGSEYYRISEGDKSFLAAYKSVLNSKATEESLANFAWWEVAHGKFRFRHPWKQYLKIGVLTRQCAYHIEALNGYLDEKIETPSEFQKTIQEPCMKMSSEVGKALRELGLSMKLMMCSSTSAIHMENCRKAIDELNTTLQASTVEKWDIVETIPVIATTSILVDIIKCVETISEAIEELSKQAHFQKPKDITSDINDKPHFIQHGGVVKPVDDGNKKEWVTINALEFIEKMTSSADTVQANVLAAILSRNDKTEYLKLYNLDGPTDRETFKSKILMIASSPSSPHQNPTTFFSQLKPSASNIKHAIHEFAMTIKKIGEDDPRRIVHSLKVASAITLVSMVYYLQPLYNGMGDAGMWAILTVVVVFEYTAGQTLSKCMNRGFATLAAGALGVGAESFASLFGQTVKPIVLAFLVFLSVLKLIPCTVGAATFSRFFPNIKRRYDYGVLIFILTFSLVSVSGYRVEKLIHLAHHRLSTIIFGAATCIIISICVYPVWAGEDLHKLIVLNLENLASFLEGFGREYYRISEGDKSFLAAYKSVLNSKATEESLVKPCMKMSLEAGKTLKELGLSMKLMVYPSTAAIHMENCKKAVDELNTTLEASRVEKWDIVETIPVITTTSILVNIIKCVETIHEAVEELSKQAHFKKMKDISNKNDKKRHFIQHDGAVKPVDDGTNKEWVAVNVQTTTIG</sequence>
<name>A0A103XGX4_CYNCS</name>
<dbReference type="AlphaFoldDB" id="A0A103XGX4"/>
<keyword evidence="7 9" id="KW-0472">Membrane</keyword>
<evidence type="ECO:0000256" key="7">
    <source>
        <dbReference type="ARBA" id="ARBA00023136"/>
    </source>
</evidence>
<protein>
    <submittedName>
        <fullName evidence="10">Aluminum-activated malate transporter</fullName>
    </submittedName>
</protein>
<evidence type="ECO:0000256" key="3">
    <source>
        <dbReference type="ARBA" id="ARBA00022448"/>
    </source>
</evidence>
<dbReference type="GO" id="GO:0016020">
    <property type="term" value="C:membrane"/>
    <property type="evidence" value="ECO:0007669"/>
    <property type="project" value="UniProtKB-SubCell"/>
</dbReference>
<dbReference type="InterPro" id="IPR020966">
    <property type="entry name" value="ALMT"/>
</dbReference>
<keyword evidence="5 9" id="KW-1133">Transmembrane helix</keyword>
<dbReference type="PANTHER" id="PTHR31086">
    <property type="entry name" value="ALUMINUM-ACTIVATED MALATE TRANSPORTER 10"/>
    <property type="match status" value="1"/>
</dbReference>
<keyword evidence="4 9" id="KW-0812">Transmembrane</keyword>
<evidence type="ECO:0000313" key="11">
    <source>
        <dbReference type="Proteomes" id="UP000243975"/>
    </source>
</evidence>
<evidence type="ECO:0000256" key="9">
    <source>
        <dbReference type="SAM" id="Phobius"/>
    </source>
</evidence>
<keyword evidence="8" id="KW-0407">Ion channel</keyword>
<feature type="transmembrane region" description="Helical" evidence="9">
    <location>
        <begin position="505"/>
        <end position="524"/>
    </location>
</feature>
<feature type="transmembrane region" description="Helical" evidence="9">
    <location>
        <begin position="139"/>
        <end position="161"/>
    </location>
</feature>
<feature type="transmembrane region" description="Helical" evidence="9">
    <location>
        <begin position="81"/>
        <end position="100"/>
    </location>
</feature>
<keyword evidence="3" id="KW-0813">Transport</keyword>
<reference evidence="10 11" key="1">
    <citation type="journal article" date="2016" name="Sci. Rep.">
        <title>The genome sequence of the outbreeding globe artichoke constructed de novo incorporating a phase-aware low-pass sequencing strategy of F1 progeny.</title>
        <authorList>
            <person name="Scaglione D."/>
            <person name="Reyes-Chin-Wo S."/>
            <person name="Acquadro A."/>
            <person name="Froenicke L."/>
            <person name="Portis E."/>
            <person name="Beitel C."/>
            <person name="Tirone M."/>
            <person name="Mauro R."/>
            <person name="Lo Monaco A."/>
            <person name="Mauromicale G."/>
            <person name="Faccioli P."/>
            <person name="Cattivelli L."/>
            <person name="Rieseberg L."/>
            <person name="Michelmore R."/>
            <person name="Lanteri S."/>
        </authorList>
    </citation>
    <scope>NUCLEOTIDE SEQUENCE [LARGE SCALE GENOMIC DNA]</scope>
    <source>
        <strain evidence="10">2C</strain>
    </source>
</reference>
<comment type="caution">
    <text evidence="10">The sequence shown here is derived from an EMBL/GenBank/DDBJ whole genome shotgun (WGS) entry which is preliminary data.</text>
</comment>
<organism evidence="10 11">
    <name type="scientific">Cynara cardunculus var. scolymus</name>
    <name type="common">Globe artichoke</name>
    <name type="synonym">Cynara scolymus</name>
    <dbReference type="NCBI Taxonomy" id="59895"/>
    <lineage>
        <taxon>Eukaryota</taxon>
        <taxon>Viridiplantae</taxon>
        <taxon>Streptophyta</taxon>
        <taxon>Embryophyta</taxon>
        <taxon>Tracheophyta</taxon>
        <taxon>Spermatophyta</taxon>
        <taxon>Magnoliopsida</taxon>
        <taxon>eudicotyledons</taxon>
        <taxon>Gunneridae</taxon>
        <taxon>Pentapetalae</taxon>
        <taxon>asterids</taxon>
        <taxon>campanulids</taxon>
        <taxon>Asterales</taxon>
        <taxon>Asteraceae</taxon>
        <taxon>Carduoideae</taxon>
        <taxon>Cardueae</taxon>
        <taxon>Carduinae</taxon>
        <taxon>Cynara</taxon>
    </lineage>
</organism>
<feature type="transmembrane region" description="Helical" evidence="9">
    <location>
        <begin position="624"/>
        <end position="642"/>
    </location>
</feature>
<evidence type="ECO:0000256" key="2">
    <source>
        <dbReference type="ARBA" id="ARBA00007079"/>
    </source>
</evidence>
<feature type="transmembrane region" description="Helical" evidence="9">
    <location>
        <begin position="55"/>
        <end position="75"/>
    </location>
</feature>